<dbReference type="AlphaFoldDB" id="A0A6L2M2Y1"/>
<keyword evidence="2" id="KW-0695">RNA-directed DNA polymerase</keyword>
<proteinExistence type="predicted"/>
<dbReference type="PANTHER" id="PTHR33067">
    <property type="entry name" value="RNA-DIRECTED DNA POLYMERASE-RELATED"/>
    <property type="match status" value="1"/>
</dbReference>
<evidence type="ECO:0000313" key="2">
    <source>
        <dbReference type="EMBL" id="GEU68363.1"/>
    </source>
</evidence>
<dbReference type="PANTHER" id="PTHR33067:SF31">
    <property type="entry name" value="RNA-DIRECTED DNA POLYMERASE"/>
    <property type="match status" value="1"/>
</dbReference>
<reference evidence="2" key="1">
    <citation type="journal article" date="2019" name="Sci. Rep.">
        <title>Draft genome of Tanacetum cinerariifolium, the natural source of mosquito coil.</title>
        <authorList>
            <person name="Yamashiro T."/>
            <person name="Shiraishi A."/>
            <person name="Satake H."/>
            <person name="Nakayama K."/>
        </authorList>
    </citation>
    <scope>NUCLEOTIDE SEQUENCE</scope>
</reference>
<protein>
    <submittedName>
        <fullName evidence="2">Reverse transcriptase domain-containing protein</fullName>
    </submittedName>
</protein>
<gene>
    <name evidence="2" type="ORF">Tci_040341</name>
</gene>
<name>A0A6L2M2Y1_TANCI</name>
<feature type="compositionally biased region" description="Polar residues" evidence="1">
    <location>
        <begin position="307"/>
        <end position="320"/>
    </location>
</feature>
<feature type="region of interest" description="Disordered" evidence="1">
    <location>
        <begin position="280"/>
        <end position="330"/>
    </location>
</feature>
<comment type="caution">
    <text evidence="2">The sequence shown here is derived from an EMBL/GenBank/DDBJ whole genome shotgun (WGS) entry which is preliminary data.</text>
</comment>
<evidence type="ECO:0000256" key="1">
    <source>
        <dbReference type="SAM" id="MobiDB-lite"/>
    </source>
</evidence>
<dbReference type="GO" id="GO:0003964">
    <property type="term" value="F:RNA-directed DNA polymerase activity"/>
    <property type="evidence" value="ECO:0007669"/>
    <property type="project" value="UniProtKB-KW"/>
</dbReference>
<dbReference type="InterPro" id="IPR021109">
    <property type="entry name" value="Peptidase_aspartic_dom_sf"/>
</dbReference>
<feature type="region of interest" description="Disordered" evidence="1">
    <location>
        <begin position="676"/>
        <end position="705"/>
    </location>
</feature>
<sequence>MRTRHSYFPHTAMIPRRSRKQTTNIVEPEIRTIVEMADNRTMAQMLQALIEGYEDAIVVPPINANNFELKQTHPEVPNTTIKLLLFPFSLEGEARIWLDKEPPRSILTQCPHHGFSELHQLDTFYNALNPNDQDALYSAAGGNFLDKILRECLSIIESKSKVRYSRSRVTDSRANTNAPLTSFLPSNSFDLQQIAASLEDKLDIRMNRFEKSLNEMKASFATPTVPIKAVKEVCVTCGANHSYNLCPLTRGNEFPVFHDNIQQFQTAAVGKTKVIKTRSGMSYKEPPIPPPGVEQQEPTEATKDTELPSTEDIQPPSVQVQEKENESIEKPSVVIPKAKANLHYPKISKPTGVAENIFVKVGKFYFPADFIVLDFIADPHVLLILGRSFLSTAHAIINVHEREIILRQDQQSLTLQCEEIENFLNDDSIPIGVENSEFNMEEDILFLEGLLNEDPSPPLPMIPYQTKSSIKKPEQSFSMGYEHFSTILVTNKVAKSSTKNIVPIPHESKVTSDNGSEFIEPVKDDSLVFMIFSNPLLNNDKINSDKLNSHVESNFVESTSNHDTVKIDNLDEFSGPLIPIYIAEEERIRREHIDYINRIEMLFTINPCPHSLMNANTNFESLSSLPTPVQDSDSQQEEIDIVISTDVVLPLGVENNDSDGEVDVVDDLRVDNSISNYEHESSESEDSDFDNPSVPLPSPEPPDEKLDFEIDFGNEISVVRNTIVEFECIDARVKFDVSNNENDDLPYFMFVISNKVFSLLFAESEDTIFDPDFVGSPIEIFFSKLSLRTTKFRDRFEPTTRILPPVIEVFLCWIFVPVSKIFTSFD</sequence>
<organism evidence="2">
    <name type="scientific">Tanacetum cinerariifolium</name>
    <name type="common">Dalmatian daisy</name>
    <name type="synonym">Chrysanthemum cinerariifolium</name>
    <dbReference type="NCBI Taxonomy" id="118510"/>
    <lineage>
        <taxon>Eukaryota</taxon>
        <taxon>Viridiplantae</taxon>
        <taxon>Streptophyta</taxon>
        <taxon>Embryophyta</taxon>
        <taxon>Tracheophyta</taxon>
        <taxon>Spermatophyta</taxon>
        <taxon>Magnoliopsida</taxon>
        <taxon>eudicotyledons</taxon>
        <taxon>Gunneridae</taxon>
        <taxon>Pentapetalae</taxon>
        <taxon>asterids</taxon>
        <taxon>campanulids</taxon>
        <taxon>Asterales</taxon>
        <taxon>Asteraceae</taxon>
        <taxon>Asteroideae</taxon>
        <taxon>Anthemideae</taxon>
        <taxon>Anthemidinae</taxon>
        <taxon>Tanacetum</taxon>
    </lineage>
</organism>
<dbReference type="EMBL" id="BKCJ010005735">
    <property type="protein sequence ID" value="GEU68363.1"/>
    <property type="molecule type" value="Genomic_DNA"/>
</dbReference>
<keyword evidence="2" id="KW-0808">Transferase</keyword>
<keyword evidence="2" id="KW-0548">Nucleotidyltransferase</keyword>
<accession>A0A6L2M2Y1</accession>
<dbReference type="Gene3D" id="2.40.70.10">
    <property type="entry name" value="Acid Proteases"/>
    <property type="match status" value="1"/>
</dbReference>